<proteinExistence type="predicted"/>
<sequence>MRKIFPLALAIGVALVFWSAIKHPYQRKSPAAKVINIRQTPTPSVKTEVYENREMGFRLNYSGLETEPIYEKLGRVEKLSWKNWRNIEIMAGTFFDGQGRELDYEQLAGVYGGEVEKRDLEKVVVDGYQAIKAIYTSKYGQDVVGLLAIKRPDRIYLVTTEDVDSLDKIIEGWKWLTYDEARLYYPTPLDERNVVQIGDTISGKISQFSTLLLDTRFGVKQVPYSRDDYRYYLSFLPGKIKNAEFFLDGAKTGAVYGFAQYPDVECDNSFTEGGMSTDWGLYGNSVHHQPLISQEECVAAKREELPPVLFFFKNQGKLEPGKHELKIVIAENWETTIHFVTSESAYLIEEPARVDESSGGKRNFEATDSCASGYYYDENFLHIPMVKGDNVRLRYVLSFPQSEAEKGITEKRDVGIVLGGNRFDLIFPEEAWFYLDGERNNGHIDSEHSLFLPTELLIFPNGEKARVWDPGFEYYPEYFEVYPATIRGKIFIEFTLPWRTTNSSSCDG</sequence>
<name>A0A1F4Z6S7_9BACT</name>
<dbReference type="Proteomes" id="UP000178993">
    <property type="component" value="Unassembled WGS sequence"/>
</dbReference>
<gene>
    <name evidence="1" type="ORF">A3E17_04620</name>
</gene>
<comment type="caution">
    <text evidence="1">The sequence shown here is derived from an EMBL/GenBank/DDBJ whole genome shotgun (WGS) entry which is preliminary data.</text>
</comment>
<dbReference type="AlphaFoldDB" id="A0A1F4Z6S7"/>
<accession>A0A1F4Z6S7</accession>
<reference evidence="1 2" key="1">
    <citation type="journal article" date="2016" name="Nat. Commun.">
        <title>Thousands of microbial genomes shed light on interconnected biogeochemical processes in an aquifer system.</title>
        <authorList>
            <person name="Anantharaman K."/>
            <person name="Brown C.T."/>
            <person name="Hug L.A."/>
            <person name="Sharon I."/>
            <person name="Castelle C.J."/>
            <person name="Probst A.J."/>
            <person name="Thomas B.C."/>
            <person name="Singh A."/>
            <person name="Wilkins M.J."/>
            <person name="Karaoz U."/>
            <person name="Brodie E.L."/>
            <person name="Williams K.H."/>
            <person name="Hubbard S.S."/>
            <person name="Banfield J.F."/>
        </authorList>
    </citation>
    <scope>NUCLEOTIDE SEQUENCE [LARGE SCALE GENOMIC DNA]</scope>
</reference>
<evidence type="ECO:0000313" key="1">
    <source>
        <dbReference type="EMBL" id="OGD02059.1"/>
    </source>
</evidence>
<dbReference type="EMBL" id="MEXL01000033">
    <property type="protein sequence ID" value="OGD02059.1"/>
    <property type="molecule type" value="Genomic_DNA"/>
</dbReference>
<protein>
    <submittedName>
        <fullName evidence="1">Uncharacterized protein</fullName>
    </submittedName>
</protein>
<evidence type="ECO:0000313" key="2">
    <source>
        <dbReference type="Proteomes" id="UP000178993"/>
    </source>
</evidence>
<organism evidence="1 2">
    <name type="scientific">Candidatus Amesbacteria bacterium RIFCSPHIGHO2_12_FULL_48_14</name>
    <dbReference type="NCBI Taxonomy" id="1797257"/>
    <lineage>
        <taxon>Bacteria</taxon>
        <taxon>Candidatus Amesiibacteriota</taxon>
    </lineage>
</organism>